<sequence length="1165" mass="135930">MNIKDFRNIVDNQIEGLTIVPLRTGSSKTYTAMDFISESNDSKYNRIIYITNRNNNLPIKELKTAFNRHGLADSDWKNKVLIVKSNFDSIVENLPHANIPSMFKSDVYQKLIEQIDTYKIHSQNNKNDDLKEVAKSYIENGLGSGKGLEKEFSHEIYIKLRSFAIGQLENTNSQLSIKECMLKAVREDKRFKWISTVYPTIFIEDYQILMMNTSKFLTSYNTVVGGAQQFLTAKGIIDNSLIIIDEFDQTKHVILNKIEDQAIKSVGDVFKDFQGFQQVFDCKISADLKKLQNPKMIKKFEEIKLKYTKIQNKYYTNTNWYLDEINSGHELMFFDGKLNTFLKGDSKKRLYSSYNSNNPEVSMKIVDKKEKNDDNISVLGALFEINGFYRELGYYFNNFARKYMENQAIVHSNLDIKIDYNNALSTITHIYKMDKKQSEIILNETLYASKTLPAKVFKYKTNSFYDYGLQLTFLENGINHNLSTVFNTYTIWDTPEKIMLYLAKKAHIVGLSATAGIKSNLSNYDLDYLKRFLGENFFNAVEDKLISEETLNELKKQDEEYSNQNINISSYSTEEISKYMDQGDHSRPGELNEILKKIVGENLSKDKIIYIGNGIQSRTTNDYLIKRYLEIIQAIAIFFENNNLESFLCLNNKSAKENDKKLDLNLLKDVFDYFNEENSDDAIMINLQGKNFAETKENIKHQLHTGKRVFVISTYQTMGDGQNLQYTPYSSEKLKCISTQTFSTSDQRYSKKDFDGLFLGEITYVTENLADSNFDVRNLLNCLFQIEYLFNSYEISVKEKDELITRGLQRMSDEETHDNFKLITKDSSRRKILTTVIQAVGRLNRTFNKNEICILISENLLNKLPYDDLKNMQQDGLLTKEMVGIFELLKKKSSISQSVNDKNRQNSARNRNDDCELFVYRILNDFNQTENRDAEQVYDDLREFVLKHPVLDERKRNSYSDYYFTKDGPAYWVGNEKTPNYYFKKNIVQEPLKEISERTSTLPNFMRNPIVHKYFIDNGWPTEFKTNGKIMCPYLFQFIYKAIVAEKAGIAILEDRLNIKLKRFSKEGLFEKFDYEFMDGQIVVDFKNWKNFDKDFKQEIKCISKKLDEVKGKKAFIINLIEDRNYHPYETNDERIVIVQSLMNKEGVLNDGNIRRIAKEIAQIS</sequence>
<gene>
    <name evidence="1" type="ORF">ACFQAV_02040</name>
</gene>
<name>A0ABW1RL10_9LACO</name>
<protein>
    <recommendedName>
        <fullName evidence="3">Helicase/UvrB N-terminal domain-containing protein</fullName>
    </recommendedName>
</protein>
<organism evidence="1 2">
    <name type="scientific">Companilactobacillus huachuanensis</name>
    <dbReference type="NCBI Taxonomy" id="2559914"/>
    <lineage>
        <taxon>Bacteria</taxon>
        <taxon>Bacillati</taxon>
        <taxon>Bacillota</taxon>
        <taxon>Bacilli</taxon>
        <taxon>Lactobacillales</taxon>
        <taxon>Lactobacillaceae</taxon>
        <taxon>Companilactobacillus</taxon>
    </lineage>
</organism>
<accession>A0ABW1RL10</accession>
<evidence type="ECO:0008006" key="3">
    <source>
        <dbReference type="Google" id="ProtNLM"/>
    </source>
</evidence>
<keyword evidence="2" id="KW-1185">Reference proteome</keyword>
<dbReference type="Proteomes" id="UP001596288">
    <property type="component" value="Unassembled WGS sequence"/>
</dbReference>
<comment type="caution">
    <text evidence="1">The sequence shown here is derived from an EMBL/GenBank/DDBJ whole genome shotgun (WGS) entry which is preliminary data.</text>
</comment>
<dbReference type="EMBL" id="JBHSSF010000007">
    <property type="protein sequence ID" value="MFC6175596.1"/>
    <property type="molecule type" value="Genomic_DNA"/>
</dbReference>
<evidence type="ECO:0000313" key="2">
    <source>
        <dbReference type="Proteomes" id="UP001596288"/>
    </source>
</evidence>
<dbReference type="RefSeq" id="WP_137611090.1">
    <property type="nucleotide sequence ID" value="NZ_BJDF01000006.1"/>
</dbReference>
<proteinExistence type="predicted"/>
<reference evidence="2" key="1">
    <citation type="journal article" date="2019" name="Int. J. Syst. Evol. Microbiol.">
        <title>The Global Catalogue of Microorganisms (GCM) 10K type strain sequencing project: providing services to taxonomists for standard genome sequencing and annotation.</title>
        <authorList>
            <consortium name="The Broad Institute Genomics Platform"/>
            <consortium name="The Broad Institute Genome Sequencing Center for Infectious Disease"/>
            <person name="Wu L."/>
            <person name="Ma J."/>
        </authorList>
    </citation>
    <scope>NUCLEOTIDE SEQUENCE [LARGE SCALE GENOMIC DNA]</scope>
    <source>
        <strain evidence="2">CCM 8927</strain>
    </source>
</reference>
<evidence type="ECO:0000313" key="1">
    <source>
        <dbReference type="EMBL" id="MFC6175596.1"/>
    </source>
</evidence>